<keyword evidence="1" id="KW-0732">Signal</keyword>
<dbReference type="PROSITE" id="PS51257">
    <property type="entry name" value="PROKAR_LIPOPROTEIN"/>
    <property type="match status" value="1"/>
</dbReference>
<accession>A0A1M6G0Y7</accession>
<dbReference type="STRING" id="415425.SAMN05444363_2454"/>
<proteinExistence type="predicted"/>
<sequence length="334" mass="39516">MKLKLLLLNLLTVLFIVSCNGQEKPKTIPSKEKTDESSLTDNFYKLKKLCFNSDEKLIFSSELIKNKGKFTIYYIPFSEQNNNYYNNFEKNNDITLLHDELNSTNYYSPSDNKKIEAILKEKTKKENDFAIIGTYIPKEFITIESDNEYSVNFPFTQKYYKKENDKWVFLFEKKILKPEDEINHNSKKYITSLSSQNKQANNPTKNYSANGRWLIDCENGVGKLTIKDKEASLIVLYNQIYIDMIELKRNDAEKGIAYKLKEIPEDIGNIGRDLNWKEYLNDEPIAYIKFINDKTIKFYWYGFYNKKTKKREFEENNFNQETPNKEIVLKLCPK</sequence>
<dbReference type="OrthoDB" id="1371971at2"/>
<evidence type="ECO:0000256" key="1">
    <source>
        <dbReference type="SAM" id="SignalP"/>
    </source>
</evidence>
<evidence type="ECO:0000313" key="2">
    <source>
        <dbReference type="EMBL" id="SHJ03580.1"/>
    </source>
</evidence>
<protein>
    <recommendedName>
        <fullName evidence="4">Lipoprotein</fullName>
    </recommendedName>
</protein>
<evidence type="ECO:0008006" key="4">
    <source>
        <dbReference type="Google" id="ProtNLM"/>
    </source>
</evidence>
<feature type="signal peptide" evidence="1">
    <location>
        <begin position="1"/>
        <end position="21"/>
    </location>
</feature>
<dbReference type="EMBL" id="FQZI01000004">
    <property type="protein sequence ID" value="SHJ03580.1"/>
    <property type="molecule type" value="Genomic_DNA"/>
</dbReference>
<dbReference type="Proteomes" id="UP000184488">
    <property type="component" value="Unassembled WGS sequence"/>
</dbReference>
<dbReference type="RefSeq" id="WP_073311782.1">
    <property type="nucleotide sequence ID" value="NZ_FQZI01000004.1"/>
</dbReference>
<keyword evidence="3" id="KW-1185">Reference proteome</keyword>
<evidence type="ECO:0000313" key="3">
    <source>
        <dbReference type="Proteomes" id="UP000184488"/>
    </source>
</evidence>
<reference evidence="3" key="1">
    <citation type="submission" date="2016-11" db="EMBL/GenBank/DDBJ databases">
        <authorList>
            <person name="Varghese N."/>
            <person name="Submissions S."/>
        </authorList>
    </citation>
    <scope>NUCLEOTIDE SEQUENCE [LARGE SCALE GENOMIC DNA]</scope>
    <source>
        <strain evidence="3">DSM 18829</strain>
    </source>
</reference>
<organism evidence="2 3">
    <name type="scientific">Flavobacterium terrae</name>
    <dbReference type="NCBI Taxonomy" id="415425"/>
    <lineage>
        <taxon>Bacteria</taxon>
        <taxon>Pseudomonadati</taxon>
        <taxon>Bacteroidota</taxon>
        <taxon>Flavobacteriia</taxon>
        <taxon>Flavobacteriales</taxon>
        <taxon>Flavobacteriaceae</taxon>
        <taxon>Flavobacterium</taxon>
    </lineage>
</organism>
<feature type="chain" id="PRO_5013246184" description="Lipoprotein" evidence="1">
    <location>
        <begin position="22"/>
        <end position="334"/>
    </location>
</feature>
<dbReference type="AlphaFoldDB" id="A0A1M6G0Y7"/>
<gene>
    <name evidence="2" type="ORF">SAMN05444363_2454</name>
</gene>
<name>A0A1M6G0Y7_9FLAO</name>